<keyword evidence="12" id="KW-1185">Reference proteome</keyword>
<evidence type="ECO:0000256" key="9">
    <source>
        <dbReference type="ARBA" id="ARBA00034005"/>
    </source>
</evidence>
<organism evidence="11 12">
    <name type="scientific">Daphnia magna</name>
    <dbReference type="NCBI Taxonomy" id="35525"/>
    <lineage>
        <taxon>Eukaryota</taxon>
        <taxon>Metazoa</taxon>
        <taxon>Ecdysozoa</taxon>
        <taxon>Arthropoda</taxon>
        <taxon>Crustacea</taxon>
        <taxon>Branchiopoda</taxon>
        <taxon>Diplostraca</taxon>
        <taxon>Cladocera</taxon>
        <taxon>Anomopoda</taxon>
        <taxon>Daphniidae</taxon>
        <taxon>Daphnia</taxon>
    </lineage>
</organism>
<keyword evidence="8" id="KW-0234">DNA repair</keyword>
<evidence type="ECO:0000313" key="12">
    <source>
        <dbReference type="Proteomes" id="UP001234178"/>
    </source>
</evidence>
<keyword evidence="5" id="KW-0227">DNA damage</keyword>
<dbReference type="SUPFAM" id="SSF50249">
    <property type="entry name" value="Nucleic acid-binding proteins"/>
    <property type="match status" value="1"/>
</dbReference>
<dbReference type="SUPFAM" id="SSF47781">
    <property type="entry name" value="RuvA domain 2-like"/>
    <property type="match status" value="1"/>
</dbReference>
<dbReference type="SUPFAM" id="SSF52113">
    <property type="entry name" value="BRCT domain"/>
    <property type="match status" value="1"/>
</dbReference>
<dbReference type="InterPro" id="IPR010994">
    <property type="entry name" value="RuvA_2-like"/>
</dbReference>
<dbReference type="Pfam" id="PF03120">
    <property type="entry name" value="OB_DNA_ligase"/>
    <property type="match status" value="1"/>
</dbReference>
<dbReference type="InterPro" id="IPR012340">
    <property type="entry name" value="NA-bd_OB-fold"/>
</dbReference>
<keyword evidence="6" id="KW-0862">Zinc</keyword>
<dbReference type="Gene3D" id="1.10.150.20">
    <property type="entry name" value="5' to 3' exonuclease, C-terminal subdomain"/>
    <property type="match status" value="2"/>
</dbReference>
<evidence type="ECO:0000259" key="10">
    <source>
        <dbReference type="PROSITE" id="PS50172"/>
    </source>
</evidence>
<evidence type="ECO:0000256" key="1">
    <source>
        <dbReference type="ARBA" id="ARBA00012722"/>
    </source>
</evidence>
<reference evidence="11 12" key="1">
    <citation type="journal article" date="2023" name="Nucleic Acids Res.">
        <title>The hologenome of Daphnia magna reveals possible DNA methylation and microbiome-mediated evolution of the host genome.</title>
        <authorList>
            <person name="Chaturvedi A."/>
            <person name="Li X."/>
            <person name="Dhandapani V."/>
            <person name="Marshall H."/>
            <person name="Kissane S."/>
            <person name="Cuenca-Cambronero M."/>
            <person name="Asole G."/>
            <person name="Calvet F."/>
            <person name="Ruiz-Romero M."/>
            <person name="Marangio P."/>
            <person name="Guigo R."/>
            <person name="Rago D."/>
            <person name="Mirbahai L."/>
            <person name="Eastwood N."/>
            <person name="Colbourne J.K."/>
            <person name="Zhou J."/>
            <person name="Mallon E."/>
            <person name="Orsini L."/>
        </authorList>
    </citation>
    <scope>NUCLEOTIDE SEQUENCE [LARGE SCALE GENOMIC DNA]</scope>
    <source>
        <strain evidence="11">LRV0_1</strain>
    </source>
</reference>
<accession>A0ABR0B939</accession>
<dbReference type="InterPro" id="IPR001357">
    <property type="entry name" value="BRCT_dom"/>
</dbReference>
<evidence type="ECO:0000256" key="5">
    <source>
        <dbReference type="ARBA" id="ARBA00022763"/>
    </source>
</evidence>
<dbReference type="Pfam" id="PF12826">
    <property type="entry name" value="HHH_2"/>
    <property type="match status" value="1"/>
</dbReference>
<evidence type="ECO:0000256" key="2">
    <source>
        <dbReference type="ARBA" id="ARBA00022598"/>
    </source>
</evidence>
<dbReference type="Proteomes" id="UP001234178">
    <property type="component" value="Unassembled WGS sequence"/>
</dbReference>
<dbReference type="EMBL" id="JAOYFB010000041">
    <property type="protein sequence ID" value="KAK4045096.1"/>
    <property type="molecule type" value="Genomic_DNA"/>
</dbReference>
<evidence type="ECO:0000256" key="3">
    <source>
        <dbReference type="ARBA" id="ARBA00022705"/>
    </source>
</evidence>
<dbReference type="InterPro" id="IPR013839">
    <property type="entry name" value="DNAligase_adenylation"/>
</dbReference>
<dbReference type="SUPFAM" id="SSF56091">
    <property type="entry name" value="DNA ligase/mRNA capping enzyme, catalytic domain"/>
    <property type="match status" value="1"/>
</dbReference>
<comment type="caution">
    <text evidence="11">The sequence shown here is derived from an EMBL/GenBank/DDBJ whole genome shotgun (WGS) entry which is preliminary data.</text>
</comment>
<dbReference type="InterPro" id="IPR004150">
    <property type="entry name" value="NAD_DNA_ligase_OB"/>
</dbReference>
<dbReference type="InterPro" id="IPR001679">
    <property type="entry name" value="DNA_ligase"/>
</dbReference>
<evidence type="ECO:0000256" key="8">
    <source>
        <dbReference type="ARBA" id="ARBA00023204"/>
    </source>
</evidence>
<dbReference type="Gene3D" id="3.40.50.10190">
    <property type="entry name" value="BRCT domain"/>
    <property type="match status" value="1"/>
</dbReference>
<dbReference type="SMART" id="SM00292">
    <property type="entry name" value="BRCT"/>
    <property type="match status" value="1"/>
</dbReference>
<dbReference type="Pfam" id="PF01653">
    <property type="entry name" value="DNA_ligase_aden"/>
    <property type="match status" value="1"/>
</dbReference>
<dbReference type="SMART" id="SM00532">
    <property type="entry name" value="LIGANc"/>
    <property type="match status" value="1"/>
</dbReference>
<dbReference type="InterPro" id="IPR036420">
    <property type="entry name" value="BRCT_dom_sf"/>
</dbReference>
<gene>
    <name evidence="11" type="ORF">OUZ56_032504</name>
</gene>
<proteinExistence type="inferred from homology"/>
<dbReference type="HAMAP" id="MF_01588">
    <property type="entry name" value="DNA_ligase_A"/>
    <property type="match status" value="1"/>
</dbReference>
<evidence type="ECO:0000256" key="4">
    <source>
        <dbReference type="ARBA" id="ARBA00022723"/>
    </source>
</evidence>
<sequence length="627" mass="66952">MTQKTFDLTEKSIAALEDEIRDHNRRYWDDAAPTISDYAFDRLVEELRRRAPTSPVLDDLGSKPGQELGSRVEHPVAMLSLDKCYDDETLLKWTQDFTGGVVAVPKFDGIACALRYGEDGRLLVAATRGDGSVGDDITANVLGIKGVPRRIPEGPREIRGEIYMKLSVFQAFKEAGMANPRNLAAGAIKQKDAKKSADYKLSFAAYDLLGSAATTQVEVFEKLAAFGFDDFEFTVLEKEAAPLGYQQFAAQRSALDFEIDGVVYKANDLGEQRRLGSTAHHPRGAIAYKFQGDSGTTTLNAVEWSVARTGAITPVAIVAPVSLSGVTVERASLHNAGYIAKLNIGVGAEVVLTGAAASSRTSNSCHGAVVAVKDFLYCAAPQNCPAALRGQLAHFASTTEMLGFGDVILEQCFQRGLLRRPSDFYRLTAKDLEGLERSGKKLAAKLVSEVDKTRTQKLATFLRALGIDELGKSVSGLLEGRYRTLDAVLEASEEELGGMQGIGPVIAKSVTVGLAAAREEIDLLRAFVTFEAPVEEGGGVAGPLTGASFVLTGKLNAYSRGEAETQVKKLGASVLSGVSAKLTYLVCGEEKDGKKSSKQKAAEKAIEGGAPLKILDEAGFLALLPNG</sequence>
<dbReference type="Gene3D" id="1.10.287.610">
    <property type="entry name" value="Helix hairpin bin"/>
    <property type="match status" value="1"/>
</dbReference>
<protein>
    <recommendedName>
        <fullName evidence="1">DNA ligase (NAD(+))</fullName>
        <ecNumber evidence="1">6.5.1.2</ecNumber>
    </recommendedName>
</protein>
<dbReference type="PIRSF" id="PIRSF001604">
    <property type="entry name" value="LigA"/>
    <property type="match status" value="1"/>
</dbReference>
<dbReference type="PROSITE" id="PS50172">
    <property type="entry name" value="BRCT"/>
    <property type="match status" value="1"/>
</dbReference>
<dbReference type="CDD" id="cd17748">
    <property type="entry name" value="BRCT_DNA_ligase_like"/>
    <property type="match status" value="1"/>
</dbReference>
<evidence type="ECO:0000313" key="11">
    <source>
        <dbReference type="EMBL" id="KAK4045096.1"/>
    </source>
</evidence>
<dbReference type="Pfam" id="PF00533">
    <property type="entry name" value="BRCT"/>
    <property type="match status" value="1"/>
</dbReference>
<evidence type="ECO:0000256" key="7">
    <source>
        <dbReference type="ARBA" id="ARBA00023027"/>
    </source>
</evidence>
<feature type="domain" description="BRCT" evidence="10">
    <location>
        <begin position="539"/>
        <end position="627"/>
    </location>
</feature>
<dbReference type="InterPro" id="IPR041663">
    <property type="entry name" value="DisA/LigA_HHH"/>
</dbReference>
<keyword evidence="4" id="KW-0479">Metal-binding</keyword>
<dbReference type="Gene3D" id="2.40.50.140">
    <property type="entry name" value="Nucleic acid-binding proteins"/>
    <property type="match status" value="1"/>
</dbReference>
<dbReference type="InterPro" id="IPR013840">
    <property type="entry name" value="DNAligase_N"/>
</dbReference>
<name>A0ABR0B939_9CRUS</name>
<dbReference type="EC" id="6.5.1.2" evidence="1"/>
<dbReference type="Gene3D" id="3.30.470.30">
    <property type="entry name" value="DNA ligase/mRNA capping enzyme"/>
    <property type="match status" value="1"/>
</dbReference>
<comment type="catalytic activity">
    <reaction evidence="9">
        <text>NAD(+) + (deoxyribonucleotide)n-3'-hydroxyl + 5'-phospho-(deoxyribonucleotide)m = (deoxyribonucleotide)n+m + AMP + beta-nicotinamide D-nucleotide.</text>
        <dbReference type="EC" id="6.5.1.2"/>
    </reaction>
</comment>
<evidence type="ECO:0000256" key="6">
    <source>
        <dbReference type="ARBA" id="ARBA00022833"/>
    </source>
</evidence>
<keyword evidence="2" id="KW-0436">Ligase</keyword>
<keyword evidence="7" id="KW-0520">NAD</keyword>
<keyword evidence="3" id="KW-0235">DNA replication</keyword>